<sequence length="21" mass="2033">MAVGYAVTGATSGGDAEISLY</sequence>
<organism evidence="2">
    <name type="scientific">uncultured Mycobacterium sp</name>
    <dbReference type="NCBI Taxonomy" id="171292"/>
    <lineage>
        <taxon>Bacteria</taxon>
        <taxon>Bacillati</taxon>
        <taxon>Actinomycetota</taxon>
        <taxon>Actinomycetes</taxon>
        <taxon>Mycobacteriales</taxon>
        <taxon>Mycobacteriaceae</taxon>
        <taxon>Mycobacterium</taxon>
        <taxon>environmental samples</taxon>
    </lineage>
</organism>
<evidence type="ECO:0000256" key="1">
    <source>
        <dbReference type="SAM" id="MobiDB-lite"/>
    </source>
</evidence>
<dbReference type="EMBL" id="FLQS01000067">
    <property type="protein sequence ID" value="SBS79260.1"/>
    <property type="molecule type" value="Genomic_DNA"/>
</dbReference>
<name>A0A1Y5PPG2_9MYCO</name>
<evidence type="ECO:0000313" key="2">
    <source>
        <dbReference type="EMBL" id="SBS79260.1"/>
    </source>
</evidence>
<dbReference type="AlphaFoldDB" id="A0A1Y5PPG2"/>
<accession>A0A1Y5PPG2</accession>
<gene>
    <name evidence="2" type="ORF">MHPYR_70181</name>
</gene>
<reference evidence="2" key="1">
    <citation type="submission" date="2016-03" db="EMBL/GenBank/DDBJ databases">
        <authorList>
            <person name="Ploux O."/>
        </authorList>
    </citation>
    <scope>NUCLEOTIDE SEQUENCE</scope>
    <source>
        <strain evidence="2">UC10</strain>
    </source>
</reference>
<proteinExistence type="predicted"/>
<protein>
    <submittedName>
        <fullName evidence="2">Uncharacterized protein</fullName>
    </submittedName>
</protein>
<feature type="region of interest" description="Disordered" evidence="1">
    <location>
        <begin position="1"/>
        <end position="21"/>
    </location>
</feature>